<evidence type="ECO:0000256" key="2">
    <source>
        <dbReference type="SAM" id="MobiDB-lite"/>
    </source>
</evidence>
<dbReference type="InterPro" id="IPR023606">
    <property type="entry name" value="CoA-Trfase_III_dom_1_sf"/>
</dbReference>
<dbReference type="Pfam" id="PF02515">
    <property type="entry name" value="CoA_transf_3"/>
    <property type="match status" value="1"/>
</dbReference>
<evidence type="ECO:0000313" key="4">
    <source>
        <dbReference type="Proteomes" id="UP001500979"/>
    </source>
</evidence>
<name>A0ABN3VAV4_9PSEU</name>
<evidence type="ECO:0000313" key="3">
    <source>
        <dbReference type="EMBL" id="GAA2787365.1"/>
    </source>
</evidence>
<accession>A0ABN3VAV4</accession>
<comment type="caution">
    <text evidence="3">The sequence shown here is derived from an EMBL/GenBank/DDBJ whole genome shotgun (WGS) entry which is preliminary data.</text>
</comment>
<gene>
    <name evidence="3" type="ORF">GCM10010470_22270</name>
</gene>
<dbReference type="Gene3D" id="3.40.50.10540">
    <property type="entry name" value="Crotonobetainyl-coa:carnitine coa-transferase, domain 1"/>
    <property type="match status" value="1"/>
</dbReference>
<evidence type="ECO:0000256" key="1">
    <source>
        <dbReference type="ARBA" id="ARBA00022679"/>
    </source>
</evidence>
<dbReference type="SUPFAM" id="SSF89796">
    <property type="entry name" value="CoA-transferase family III (CaiB/BaiF)"/>
    <property type="match status" value="1"/>
</dbReference>
<dbReference type="EMBL" id="BAAAUX010000011">
    <property type="protein sequence ID" value="GAA2787365.1"/>
    <property type="molecule type" value="Genomic_DNA"/>
</dbReference>
<organism evidence="3 4">
    <name type="scientific">Saccharopolyspora taberi</name>
    <dbReference type="NCBI Taxonomy" id="60895"/>
    <lineage>
        <taxon>Bacteria</taxon>
        <taxon>Bacillati</taxon>
        <taxon>Actinomycetota</taxon>
        <taxon>Actinomycetes</taxon>
        <taxon>Pseudonocardiales</taxon>
        <taxon>Pseudonocardiaceae</taxon>
        <taxon>Saccharopolyspora</taxon>
    </lineage>
</organism>
<keyword evidence="1" id="KW-0808">Transferase</keyword>
<proteinExistence type="predicted"/>
<dbReference type="PANTHER" id="PTHR48207:SF3">
    <property type="entry name" value="SUCCINATE--HYDROXYMETHYLGLUTARATE COA-TRANSFERASE"/>
    <property type="match status" value="1"/>
</dbReference>
<dbReference type="Proteomes" id="UP001500979">
    <property type="component" value="Unassembled WGS sequence"/>
</dbReference>
<dbReference type="InterPro" id="IPR044855">
    <property type="entry name" value="CoA-Trfase_III_dom3_sf"/>
</dbReference>
<protein>
    <submittedName>
        <fullName evidence="3">CaiB/BaiF CoA-transferase family protein</fullName>
    </submittedName>
</protein>
<feature type="region of interest" description="Disordered" evidence="2">
    <location>
        <begin position="379"/>
        <end position="399"/>
    </location>
</feature>
<dbReference type="InterPro" id="IPR050483">
    <property type="entry name" value="CoA-transferase_III_domain"/>
</dbReference>
<dbReference type="InterPro" id="IPR003673">
    <property type="entry name" value="CoA-Trfase_fam_III"/>
</dbReference>
<dbReference type="PANTHER" id="PTHR48207">
    <property type="entry name" value="SUCCINATE--HYDROXYMETHYLGLUTARATE COA-TRANSFERASE"/>
    <property type="match status" value="1"/>
</dbReference>
<reference evidence="3 4" key="1">
    <citation type="journal article" date="2019" name="Int. J. Syst. Evol. Microbiol.">
        <title>The Global Catalogue of Microorganisms (GCM) 10K type strain sequencing project: providing services to taxonomists for standard genome sequencing and annotation.</title>
        <authorList>
            <consortium name="The Broad Institute Genomics Platform"/>
            <consortium name="The Broad Institute Genome Sequencing Center for Infectious Disease"/>
            <person name="Wu L."/>
            <person name="Ma J."/>
        </authorList>
    </citation>
    <scope>NUCLEOTIDE SEQUENCE [LARGE SCALE GENOMIC DNA]</scope>
    <source>
        <strain evidence="3 4">JCM 9383</strain>
    </source>
</reference>
<dbReference type="Gene3D" id="3.30.1540.10">
    <property type="entry name" value="formyl-coa transferase, domain 3"/>
    <property type="match status" value="1"/>
</dbReference>
<sequence length="399" mass="43114">MVSPERLPLGGITVVALEQAVAGPLATRHLADLGARVIKVERPGEGDFARHYDAAVHGLATHFVWLNRGKESLAVDLKSDRGIRIVRELISRSDVFLHNTAPGVVERIGLDAEALRAADPRLVVVNISGYGTSGPHKDRKAYDMLIQAESGMVAVTGTADTPTKSGVPNADIAAGLYAATSVLSALFRRERTGEGAVVDVSMFDAAVEWMGHPLYMQLYGGRQVPRMGLSHAAIAPYDAYPTTDGQILIGVQNDRGWRTLVADVFGSPELAGDPRFATNVERVRHRAECDAAVAEHTSRWSTSELDERLAAAGIPAAQVNGTAELVDHPQLRERDRWRSVGTEAGDIRGVLPPMTFRDVELPMGDVPALGEHNHRIFEELGMSEEDSPPPSASTPRRPR</sequence>
<keyword evidence="4" id="KW-1185">Reference proteome</keyword>